<dbReference type="Proteomes" id="UP000594262">
    <property type="component" value="Unplaced"/>
</dbReference>
<feature type="region of interest" description="Disordered" evidence="1">
    <location>
        <begin position="142"/>
        <end position="164"/>
    </location>
</feature>
<name>A0A7M5XHS7_9CNID</name>
<sequence length="254" mass="29021">MVRLLVCVFPLLKKRRARKEIQVQRMNTYTEIPAGEIGDGKIITNERHDSEEDYEDLNTNPGIAVTAYRNSDKTHDTNNTHQSSQDKGGAIATVGGTHGQKYYSQLSDDVDSDTEYEDMMNHEYIDLGEQFQPPLESALQNGGYRTPNNPKRNETNGYGTSGKGRKTLEIDEEEDETGYVMPSPTRRLTIRKRFLSIFNKNNSQRMRRKSNFKVDGSTKTDRSVGDQNSFPRKRSKAVKDVNVKKLTELYEKNK</sequence>
<reference evidence="2" key="1">
    <citation type="submission" date="2021-01" db="UniProtKB">
        <authorList>
            <consortium name="EnsemblMetazoa"/>
        </authorList>
    </citation>
    <scope>IDENTIFICATION</scope>
</reference>
<feature type="compositionally biased region" description="Polar residues" evidence="1">
    <location>
        <begin position="146"/>
        <end position="158"/>
    </location>
</feature>
<dbReference type="EnsemblMetazoa" id="CLYHEMT023750.2">
    <property type="protein sequence ID" value="CLYHEMP023750.2"/>
    <property type="gene ID" value="CLYHEMG023750"/>
</dbReference>
<evidence type="ECO:0000313" key="2">
    <source>
        <dbReference type="EnsemblMetazoa" id="CLYHEMP023750.2"/>
    </source>
</evidence>
<keyword evidence="3" id="KW-1185">Reference proteome</keyword>
<evidence type="ECO:0000256" key="1">
    <source>
        <dbReference type="SAM" id="MobiDB-lite"/>
    </source>
</evidence>
<feature type="region of interest" description="Disordered" evidence="1">
    <location>
        <begin position="207"/>
        <end position="237"/>
    </location>
</feature>
<accession>A0A7M5XHS7</accession>
<proteinExistence type="predicted"/>
<dbReference type="AlphaFoldDB" id="A0A7M5XHS7"/>
<dbReference type="EnsemblMetazoa" id="CLYHEMT023750.1">
    <property type="protein sequence ID" value="CLYHEMP023750.1"/>
    <property type="gene ID" value="CLYHEMG023750"/>
</dbReference>
<evidence type="ECO:0000313" key="3">
    <source>
        <dbReference type="Proteomes" id="UP000594262"/>
    </source>
</evidence>
<protein>
    <submittedName>
        <fullName evidence="2">Uncharacterized protein</fullName>
    </submittedName>
</protein>
<feature type="region of interest" description="Disordered" evidence="1">
    <location>
        <begin position="71"/>
        <end position="95"/>
    </location>
</feature>
<organism evidence="2 3">
    <name type="scientific">Clytia hemisphaerica</name>
    <dbReference type="NCBI Taxonomy" id="252671"/>
    <lineage>
        <taxon>Eukaryota</taxon>
        <taxon>Metazoa</taxon>
        <taxon>Cnidaria</taxon>
        <taxon>Hydrozoa</taxon>
        <taxon>Hydroidolina</taxon>
        <taxon>Leptothecata</taxon>
        <taxon>Obeliida</taxon>
        <taxon>Clytiidae</taxon>
        <taxon>Clytia</taxon>
    </lineage>
</organism>